<feature type="domain" description="CBM3" evidence="10">
    <location>
        <begin position="533"/>
        <end position="690"/>
    </location>
</feature>
<dbReference type="Pfam" id="PF00942">
    <property type="entry name" value="CBM_3"/>
    <property type="match status" value="1"/>
</dbReference>
<dbReference type="InterPro" id="IPR018221">
    <property type="entry name" value="Glyco_hydro_9_His_AS"/>
</dbReference>
<feature type="compositionally biased region" description="Low complexity" evidence="8">
    <location>
        <begin position="878"/>
        <end position="890"/>
    </location>
</feature>
<dbReference type="InterPro" id="IPR001956">
    <property type="entry name" value="CBM3"/>
</dbReference>
<feature type="region of interest" description="Disordered" evidence="8">
    <location>
        <begin position="446"/>
        <end position="465"/>
    </location>
</feature>
<keyword evidence="1 5" id="KW-0378">Hydrolase</keyword>
<keyword evidence="7" id="KW-0136">Cellulose degradation</keyword>
<dbReference type="PROSITE" id="PS50853">
    <property type="entry name" value="FN3"/>
    <property type="match status" value="3"/>
</dbReference>
<dbReference type="InterPro" id="IPR001701">
    <property type="entry name" value="Glyco_hydro_9"/>
</dbReference>
<dbReference type="SUPFAM" id="SSF48208">
    <property type="entry name" value="Six-hairpin glycosidases"/>
    <property type="match status" value="1"/>
</dbReference>
<organism evidence="12 13">
    <name type="scientific">Ideonella lacteola</name>
    <dbReference type="NCBI Taxonomy" id="2984193"/>
    <lineage>
        <taxon>Bacteria</taxon>
        <taxon>Pseudomonadati</taxon>
        <taxon>Pseudomonadota</taxon>
        <taxon>Betaproteobacteria</taxon>
        <taxon>Burkholderiales</taxon>
        <taxon>Sphaerotilaceae</taxon>
        <taxon>Ideonella</taxon>
    </lineage>
</organism>
<feature type="domain" description="Fibronectin type-III" evidence="9">
    <location>
        <begin position="790"/>
        <end position="879"/>
    </location>
</feature>
<dbReference type="PROSITE" id="PS00592">
    <property type="entry name" value="GH9_2"/>
    <property type="match status" value="1"/>
</dbReference>
<evidence type="ECO:0000256" key="3">
    <source>
        <dbReference type="ARBA" id="ARBA00023295"/>
    </source>
</evidence>
<dbReference type="Proteomes" id="UP001371218">
    <property type="component" value="Unassembled WGS sequence"/>
</dbReference>
<feature type="compositionally biased region" description="Polar residues" evidence="8">
    <location>
        <begin position="456"/>
        <end position="465"/>
    </location>
</feature>
<dbReference type="InterPro" id="IPR008928">
    <property type="entry name" value="6-hairpin_glycosidase_sf"/>
</dbReference>
<feature type="active site" evidence="6">
    <location>
        <position position="498"/>
    </location>
</feature>
<dbReference type="Gene3D" id="2.60.40.290">
    <property type="match status" value="1"/>
</dbReference>
<evidence type="ECO:0000256" key="6">
    <source>
        <dbReference type="PROSITE-ProRule" id="PRU10060"/>
    </source>
</evidence>
<accession>A0ABU9BY50</accession>
<dbReference type="InterPro" id="IPR036116">
    <property type="entry name" value="FN3_sf"/>
</dbReference>
<dbReference type="RefSeq" id="WP_341428458.1">
    <property type="nucleotide sequence ID" value="NZ_JBBUTG010000024.1"/>
</dbReference>
<dbReference type="Gene3D" id="2.60.40.710">
    <property type="entry name" value="Endoglucanase-like"/>
    <property type="match status" value="1"/>
</dbReference>
<dbReference type="PANTHER" id="PTHR22298">
    <property type="entry name" value="ENDO-1,4-BETA-GLUCANASE"/>
    <property type="match status" value="1"/>
</dbReference>
<keyword evidence="4 5" id="KW-0624">Polysaccharide degradation</keyword>
<evidence type="ECO:0000256" key="2">
    <source>
        <dbReference type="ARBA" id="ARBA00023277"/>
    </source>
</evidence>
<evidence type="ECO:0000259" key="11">
    <source>
        <dbReference type="PROSITE" id="PS51173"/>
    </source>
</evidence>
<evidence type="ECO:0000259" key="10">
    <source>
        <dbReference type="PROSITE" id="PS51172"/>
    </source>
</evidence>
<evidence type="ECO:0000313" key="12">
    <source>
        <dbReference type="EMBL" id="MEK8034034.1"/>
    </source>
</evidence>
<dbReference type="Pfam" id="PF00759">
    <property type="entry name" value="Glyco_hydro_9"/>
    <property type="match status" value="1"/>
</dbReference>
<protein>
    <recommendedName>
        <fullName evidence="7">Endoglucanase</fullName>
        <ecNumber evidence="7">3.2.1.4</ecNumber>
    </recommendedName>
</protein>
<comment type="catalytic activity">
    <reaction evidence="7">
        <text>Endohydrolysis of (1-&gt;4)-beta-D-glucosidic linkages in cellulose, lichenin and cereal beta-D-glucans.</text>
        <dbReference type="EC" id="3.2.1.4"/>
    </reaction>
</comment>
<feature type="region of interest" description="Disordered" evidence="8">
    <location>
        <begin position="775"/>
        <end position="799"/>
    </location>
</feature>
<evidence type="ECO:0000256" key="5">
    <source>
        <dbReference type="PROSITE-ProRule" id="PRU10059"/>
    </source>
</evidence>
<feature type="compositionally biased region" description="Low complexity" evidence="8">
    <location>
        <begin position="782"/>
        <end position="799"/>
    </location>
</feature>
<comment type="caution">
    <text evidence="12">The sequence shown here is derived from an EMBL/GenBank/DDBJ whole genome shotgun (WGS) entry which is preliminary data.</text>
</comment>
<dbReference type="SMART" id="SM01067">
    <property type="entry name" value="CBM_3"/>
    <property type="match status" value="1"/>
</dbReference>
<dbReference type="InterPro" id="IPR033126">
    <property type="entry name" value="Glyco_hydro_9_Asp/Glu_AS"/>
</dbReference>
<feature type="active site" evidence="5">
    <location>
        <position position="451"/>
    </location>
</feature>
<feature type="region of interest" description="Disordered" evidence="8">
    <location>
        <begin position="869"/>
        <end position="890"/>
    </location>
</feature>
<keyword evidence="2 5" id="KW-0119">Carbohydrate metabolism</keyword>
<feature type="domain" description="CBM2" evidence="11">
    <location>
        <begin position="968"/>
        <end position="1078"/>
    </location>
</feature>
<dbReference type="InterPro" id="IPR012291">
    <property type="entry name" value="CBM2_carb-bd_dom_sf"/>
</dbReference>
<dbReference type="PROSITE" id="PS00698">
    <property type="entry name" value="GH9_3"/>
    <property type="match status" value="1"/>
</dbReference>
<dbReference type="SMART" id="SM00637">
    <property type="entry name" value="CBD_II"/>
    <property type="match status" value="1"/>
</dbReference>
<dbReference type="SUPFAM" id="SSF49265">
    <property type="entry name" value="Fibronectin type III"/>
    <property type="match status" value="2"/>
</dbReference>
<dbReference type="PROSITE" id="PS51172">
    <property type="entry name" value="CBM3"/>
    <property type="match status" value="1"/>
</dbReference>
<feature type="active site" evidence="6">
    <location>
        <position position="489"/>
    </location>
</feature>
<dbReference type="InterPro" id="IPR001919">
    <property type="entry name" value="CBD2"/>
</dbReference>
<evidence type="ECO:0000313" key="13">
    <source>
        <dbReference type="Proteomes" id="UP001371218"/>
    </source>
</evidence>
<evidence type="ECO:0000256" key="1">
    <source>
        <dbReference type="ARBA" id="ARBA00022801"/>
    </source>
</evidence>
<dbReference type="SMART" id="SM00060">
    <property type="entry name" value="FN3"/>
    <property type="match status" value="3"/>
</dbReference>
<evidence type="ECO:0000256" key="4">
    <source>
        <dbReference type="ARBA" id="ARBA00023326"/>
    </source>
</evidence>
<dbReference type="Gene3D" id="1.50.10.10">
    <property type="match status" value="1"/>
</dbReference>
<feature type="region of interest" description="Disordered" evidence="8">
    <location>
        <begin position="1"/>
        <end position="21"/>
    </location>
</feature>
<evidence type="ECO:0000256" key="8">
    <source>
        <dbReference type="SAM" id="MobiDB-lite"/>
    </source>
</evidence>
<evidence type="ECO:0000256" key="7">
    <source>
        <dbReference type="RuleBase" id="RU361166"/>
    </source>
</evidence>
<dbReference type="EMBL" id="JBBUTG010000024">
    <property type="protein sequence ID" value="MEK8034034.1"/>
    <property type="molecule type" value="Genomic_DNA"/>
</dbReference>
<dbReference type="EC" id="3.2.1.4" evidence="7"/>
<keyword evidence="13" id="KW-1185">Reference proteome</keyword>
<dbReference type="InterPro" id="IPR012341">
    <property type="entry name" value="6hp_glycosidase-like_sf"/>
</dbReference>
<dbReference type="Gene3D" id="2.60.40.10">
    <property type="entry name" value="Immunoglobulins"/>
    <property type="match status" value="3"/>
</dbReference>
<name>A0ABU9BY50_9BURK</name>
<dbReference type="CDD" id="cd00063">
    <property type="entry name" value="FN3"/>
    <property type="match status" value="3"/>
</dbReference>
<evidence type="ECO:0000259" key="9">
    <source>
        <dbReference type="PROSITE" id="PS50853"/>
    </source>
</evidence>
<dbReference type="PROSITE" id="PS51173">
    <property type="entry name" value="CBM2"/>
    <property type="match status" value="1"/>
</dbReference>
<reference evidence="12 13" key="1">
    <citation type="submission" date="2024-04" db="EMBL/GenBank/DDBJ databases">
        <title>Novel species of the genus Ideonella isolated from streams.</title>
        <authorList>
            <person name="Lu H."/>
        </authorList>
    </citation>
    <scope>NUCLEOTIDE SEQUENCE [LARGE SCALE GENOMIC DNA]</scope>
    <source>
        <strain evidence="12 13">DXS29W</strain>
    </source>
</reference>
<keyword evidence="3 5" id="KW-0326">Glycosidase</keyword>
<dbReference type="GO" id="GO:0016787">
    <property type="term" value="F:hydrolase activity"/>
    <property type="evidence" value="ECO:0007669"/>
    <property type="project" value="UniProtKB-KW"/>
</dbReference>
<dbReference type="InterPro" id="IPR003961">
    <property type="entry name" value="FN3_dom"/>
</dbReference>
<feature type="domain" description="Fibronectin type-III" evidence="9">
    <location>
        <begin position="699"/>
        <end position="789"/>
    </location>
</feature>
<dbReference type="SUPFAM" id="SSF49384">
    <property type="entry name" value="Carbohydrate-binding domain"/>
    <property type="match status" value="2"/>
</dbReference>
<sequence length="1080" mass="115056">MKFQTTGPRGWPRRQPQATRPAWRTRLALAALPAALLAACGGGSGQEEQATASSEEVRARALAVSTPEAAPRYNYAEALQKVLFFYEAQQSGKKPDWNRVSWRGDSRLTDGSDVGLDLTGGWYDAGDHVKFGFPMAFTATELAWGALEFEAGHKSAGQYDALLRNLRFVNDYFIKAHPSANVFYGQVGNGGTDHSWWGPVEVYPKAAPSYKIDSTCGGSDLAGETAAAMAAASMVFKATDATYAAKLLTHARQLYTLADTKRQKYSECITDAASYYNSWSGYVDELSWGALWLYRATGEQAYLDKAESYVHTGAGGFGTEGQTNYLPYKWTQDWDSKHYGVYLLLARITGKQKYIDAIERNLAYWTTGTPEGERVTMTPGGLAWLSQWGSLRYAMNESFLAMVYAKDVADSTKKQLYRDFATKQLHYALGDNPRKGSYLIGFGTASPQHPHHRTSHGSWSDSQSVPTNHRHTLYGALVGGPGSTDAYTDSISDFVSNEVATDYNAAITGVLAAAQQLYPGSSPLPDFPQAEVPTEDEMFVEAGINSSGATYTEVKALVNNRSGWPARNADKLSFRYYVDLSEVIAAGHSASEIKVSSAYSDGGTVKQLQRCGNTNLYYATGDFSGTNIYPGGQSAYKKELQMRISAPDGSNYWNPANDPSYVGLPQSGTAKVTTIALFDNGRRVFGTEPKACGGDPPPLPDVPKGLTAAGGVGTITLAWLDAANATSYTVKRSATGNPGTFALVGSPTDNAYVDTGLPGNKTFYYVVSAHNDTGDSADSEVASATTANTPPAAPEATATAGNEKVTLTWNEVDGAKTYEVTRATKAAGPFEKVKKGLTTTTYVDKGLTNGTTYYYKVIARNSAGATPSEVVSAKPSKGGTPPSAPVVTPTAGDKKVTLAWPAANGATGYVVKRSLTSNGTFAEIATLDGATLTYVDSGLTNGTPYYYMVVATNKAGKTPSEVVTATPKAGGGEACTLTVDSSNDWGSGQVLTVTLQNSGTSTLTNWTATFTESNTFTITNSWDGTFTLTGNKVNLVPVSYNKDIPPNTSKSAGMQISYSGAKPVPSAASVPGHDCTVVIK</sequence>
<dbReference type="InterPro" id="IPR008965">
    <property type="entry name" value="CBM2/CBM3_carb-bd_dom_sf"/>
</dbReference>
<gene>
    <name evidence="12" type="ORF">AACH06_24690</name>
</gene>
<proteinExistence type="inferred from homology"/>
<dbReference type="InterPro" id="IPR036966">
    <property type="entry name" value="CBM3_sf"/>
</dbReference>
<comment type="similarity">
    <text evidence="5 7">Belongs to the glycosyl hydrolase 9 (cellulase E) family.</text>
</comment>
<dbReference type="Pfam" id="PF00553">
    <property type="entry name" value="CBM_2"/>
    <property type="match status" value="1"/>
</dbReference>
<dbReference type="InterPro" id="IPR013783">
    <property type="entry name" value="Ig-like_fold"/>
</dbReference>
<feature type="domain" description="Fibronectin type-III" evidence="9">
    <location>
        <begin position="881"/>
        <end position="970"/>
    </location>
</feature>